<accession>A0ABV5ZSW0</accession>
<proteinExistence type="predicted"/>
<reference evidence="2 3" key="1">
    <citation type="submission" date="2024-09" db="EMBL/GenBank/DDBJ databases">
        <authorList>
            <person name="Sun Q."/>
            <person name="Mori K."/>
        </authorList>
    </citation>
    <scope>NUCLEOTIDE SEQUENCE [LARGE SCALE GENOMIC DNA]</scope>
    <source>
        <strain evidence="2 3">TBRC 7907</strain>
    </source>
</reference>
<dbReference type="InterPro" id="IPR022183">
    <property type="entry name" value="DUF3710"/>
</dbReference>
<evidence type="ECO:0000313" key="3">
    <source>
        <dbReference type="Proteomes" id="UP001589693"/>
    </source>
</evidence>
<dbReference type="EMBL" id="JBHLZU010000004">
    <property type="protein sequence ID" value="MFB9903298.1"/>
    <property type="molecule type" value="Genomic_DNA"/>
</dbReference>
<name>A0ABV5ZSW0_9PSEU</name>
<feature type="compositionally biased region" description="Acidic residues" evidence="1">
    <location>
        <begin position="26"/>
        <end position="44"/>
    </location>
</feature>
<feature type="region of interest" description="Disordered" evidence="1">
    <location>
        <begin position="1"/>
        <end position="46"/>
    </location>
</feature>
<dbReference type="Pfam" id="PF12502">
    <property type="entry name" value="DUF3710"/>
    <property type="match status" value="1"/>
</dbReference>
<evidence type="ECO:0000256" key="1">
    <source>
        <dbReference type="SAM" id="MobiDB-lite"/>
    </source>
</evidence>
<sequence length="210" mass="22981">MFGRRRRERKQAEEQARVDAEAAELAAEEDAEAGGPYDEADAPQDEISRLDLGSVKVPVPDGSQLQVEVGQDDGQLRAVHVVTPVGRLTVSAYAAPRTGDMWREIAKELADQLRSEGHRVIKERGVWGDEVSAEVDSDDVALRFVGVNGPRWMLRGVTAGPREAADEAAELLREILRLTVVVRGQAPMPVRTPLPVELPEAIAQHLQAQQ</sequence>
<feature type="compositionally biased region" description="Basic and acidic residues" evidence="1">
    <location>
        <begin position="10"/>
        <end position="20"/>
    </location>
</feature>
<evidence type="ECO:0000313" key="2">
    <source>
        <dbReference type="EMBL" id="MFB9903298.1"/>
    </source>
</evidence>
<dbReference type="RefSeq" id="WP_377850431.1">
    <property type="nucleotide sequence ID" value="NZ_JBHLZU010000004.1"/>
</dbReference>
<comment type="caution">
    <text evidence="2">The sequence shown here is derived from an EMBL/GenBank/DDBJ whole genome shotgun (WGS) entry which is preliminary data.</text>
</comment>
<gene>
    <name evidence="2" type="ORF">ACFFQA_05040</name>
</gene>
<protein>
    <submittedName>
        <fullName evidence="2">DUF3710 domain-containing protein</fullName>
    </submittedName>
</protein>
<dbReference type="Proteomes" id="UP001589693">
    <property type="component" value="Unassembled WGS sequence"/>
</dbReference>
<keyword evidence="3" id="KW-1185">Reference proteome</keyword>
<organism evidence="2 3">
    <name type="scientific">Allokutzneria oryzae</name>
    <dbReference type="NCBI Taxonomy" id="1378989"/>
    <lineage>
        <taxon>Bacteria</taxon>
        <taxon>Bacillati</taxon>
        <taxon>Actinomycetota</taxon>
        <taxon>Actinomycetes</taxon>
        <taxon>Pseudonocardiales</taxon>
        <taxon>Pseudonocardiaceae</taxon>
        <taxon>Allokutzneria</taxon>
    </lineage>
</organism>